<proteinExistence type="predicted"/>
<dbReference type="Proteomes" id="UP000192602">
    <property type="component" value="Unassembled WGS sequence"/>
</dbReference>
<evidence type="ECO:0000313" key="14">
    <source>
        <dbReference type="Proteomes" id="UP000192602"/>
    </source>
</evidence>
<evidence type="ECO:0000313" key="13">
    <source>
        <dbReference type="EMBL" id="SMC09578.1"/>
    </source>
</evidence>
<name>A0A1W1WTC7_9BACT</name>
<evidence type="ECO:0000256" key="3">
    <source>
        <dbReference type="ARBA" id="ARBA00012243"/>
    </source>
</evidence>
<evidence type="ECO:0000256" key="11">
    <source>
        <dbReference type="ARBA" id="ARBA00023317"/>
    </source>
</evidence>
<keyword evidence="11" id="KW-0670">Pyruvate</keyword>
<keyword evidence="9" id="KW-0456">Lyase</keyword>
<protein>
    <recommendedName>
        <fullName evidence="3">phosphatidylserine decarboxylase</fullName>
        <ecNumber evidence="3">4.1.1.65</ecNumber>
    </recommendedName>
</protein>
<evidence type="ECO:0000256" key="7">
    <source>
        <dbReference type="ARBA" id="ARBA00023145"/>
    </source>
</evidence>
<keyword evidence="4" id="KW-0444">Lipid biosynthesis</keyword>
<dbReference type="UniPathway" id="UPA00558"/>
<evidence type="ECO:0000256" key="6">
    <source>
        <dbReference type="ARBA" id="ARBA00023098"/>
    </source>
</evidence>
<dbReference type="InterPro" id="IPR003817">
    <property type="entry name" value="PS_Dcarbxylase"/>
</dbReference>
<keyword evidence="8" id="KW-0594">Phospholipid biosynthesis</keyword>
<keyword evidence="7" id="KW-0865">Zymogen</keyword>
<comment type="cofactor">
    <cofactor evidence="1">
        <name>pyruvate</name>
        <dbReference type="ChEBI" id="CHEBI:15361"/>
    </cofactor>
</comment>
<dbReference type="PANTHER" id="PTHR10067:SF6">
    <property type="entry name" value="PHOSPHATIDYLSERINE DECARBOXYLASE PROENZYME, MITOCHONDRIAL"/>
    <property type="match status" value="1"/>
</dbReference>
<dbReference type="EMBL" id="FWWZ01000001">
    <property type="protein sequence ID" value="SMC09578.1"/>
    <property type="molecule type" value="Genomic_DNA"/>
</dbReference>
<evidence type="ECO:0000256" key="10">
    <source>
        <dbReference type="ARBA" id="ARBA00023264"/>
    </source>
</evidence>
<keyword evidence="14" id="KW-1185">Reference proteome</keyword>
<accession>A0A1W1WTC7</accession>
<evidence type="ECO:0000256" key="9">
    <source>
        <dbReference type="ARBA" id="ARBA00023239"/>
    </source>
</evidence>
<dbReference type="NCBIfam" id="NF003038">
    <property type="entry name" value="PRK03934.1"/>
    <property type="match status" value="1"/>
</dbReference>
<dbReference type="NCBIfam" id="TIGR00163">
    <property type="entry name" value="PS_decarb"/>
    <property type="match status" value="1"/>
</dbReference>
<evidence type="ECO:0000256" key="5">
    <source>
        <dbReference type="ARBA" id="ARBA00022793"/>
    </source>
</evidence>
<gene>
    <name evidence="13" type="ORF">SAMN05660197_1395</name>
</gene>
<evidence type="ECO:0000256" key="12">
    <source>
        <dbReference type="ARBA" id="ARBA00024326"/>
    </source>
</evidence>
<dbReference type="RefSeq" id="WP_084275797.1">
    <property type="nucleotide sequence ID" value="NZ_AP026671.1"/>
</dbReference>
<dbReference type="GO" id="GO:0006646">
    <property type="term" value="P:phosphatidylethanolamine biosynthetic process"/>
    <property type="evidence" value="ECO:0007669"/>
    <property type="project" value="UniProtKB-UniPathway"/>
</dbReference>
<evidence type="ECO:0000256" key="8">
    <source>
        <dbReference type="ARBA" id="ARBA00023209"/>
    </source>
</evidence>
<organism evidence="13 14">
    <name type="scientific">Nitratiruptor tergarcus DSM 16512</name>
    <dbReference type="NCBI Taxonomy" id="1069081"/>
    <lineage>
        <taxon>Bacteria</taxon>
        <taxon>Pseudomonadati</taxon>
        <taxon>Campylobacterota</taxon>
        <taxon>Epsilonproteobacteria</taxon>
        <taxon>Nautiliales</taxon>
        <taxon>Nitratiruptoraceae</taxon>
        <taxon>Nitratiruptor</taxon>
    </lineage>
</organism>
<evidence type="ECO:0000256" key="2">
    <source>
        <dbReference type="ARBA" id="ARBA00005189"/>
    </source>
</evidence>
<evidence type="ECO:0000256" key="4">
    <source>
        <dbReference type="ARBA" id="ARBA00022516"/>
    </source>
</evidence>
<comment type="pathway">
    <text evidence="12">Phospholipid metabolism; phosphatidylethanolamine biosynthesis.</text>
</comment>
<keyword evidence="6" id="KW-0443">Lipid metabolism</keyword>
<dbReference type="AlphaFoldDB" id="A0A1W1WTC7"/>
<keyword evidence="5" id="KW-0210">Decarboxylase</keyword>
<sequence length="268" mass="31353">MKKRVLSNIVSRGFGKFASHRFHPLLQKFINTSYVKLLKLDMEEFRDPKEYESLNALFTRALQKRRDIEEGIIAPTDSLITHAGILEQNRALQIKGMQYSIDELLIECDASRVYNGEYVNCYLSPRDYHRYHMPYTLQIKRVVHVPGKLYPVNLRYLRKKLNLFIENERVILECETKEGKTLFIVLVGALNVGQMTLVFESRIETNRAKEIAIYEYKDLWLQKGELLGYFKMGSTVLLFFEKDFCELVVQSNTTVKFGQQIAKVKYGE</sequence>
<dbReference type="InterPro" id="IPR033177">
    <property type="entry name" value="PSD-B"/>
</dbReference>
<dbReference type="STRING" id="1069081.SAMN05660197_1395"/>
<reference evidence="14" key="1">
    <citation type="submission" date="2017-04" db="EMBL/GenBank/DDBJ databases">
        <authorList>
            <person name="Varghese N."/>
            <person name="Submissions S."/>
        </authorList>
    </citation>
    <scope>NUCLEOTIDE SEQUENCE [LARGE SCALE GENOMIC DNA]</scope>
    <source>
        <strain evidence="14">DSM 16512</strain>
    </source>
</reference>
<keyword evidence="10" id="KW-1208">Phospholipid metabolism</keyword>
<dbReference type="Pfam" id="PF02666">
    <property type="entry name" value="PS_Dcarbxylase"/>
    <property type="match status" value="1"/>
</dbReference>
<comment type="pathway">
    <text evidence="2">Lipid metabolism.</text>
</comment>
<dbReference type="OrthoDB" id="9802030at2"/>
<evidence type="ECO:0000256" key="1">
    <source>
        <dbReference type="ARBA" id="ARBA00001928"/>
    </source>
</evidence>
<dbReference type="EC" id="4.1.1.65" evidence="3"/>
<dbReference type="PANTHER" id="PTHR10067">
    <property type="entry name" value="PHOSPHATIDYLSERINE DECARBOXYLASE"/>
    <property type="match status" value="1"/>
</dbReference>
<dbReference type="GO" id="GO:0004609">
    <property type="term" value="F:phosphatidylserine decarboxylase activity"/>
    <property type="evidence" value="ECO:0007669"/>
    <property type="project" value="UniProtKB-EC"/>
</dbReference>